<feature type="transmembrane region" description="Helical" evidence="1">
    <location>
        <begin position="21"/>
        <end position="46"/>
    </location>
</feature>
<gene>
    <name evidence="2" type="ORF">H4Q32_026281</name>
</gene>
<keyword evidence="3" id="KW-1185">Reference proteome</keyword>
<evidence type="ECO:0000313" key="2">
    <source>
        <dbReference type="EMBL" id="KAI2645807.1"/>
    </source>
</evidence>
<dbReference type="PANTHER" id="PTHR47331:SF6">
    <property type="entry name" value="DOUBLECORTIN DOMAIN-CONTAINING PROTEIN"/>
    <property type="match status" value="1"/>
</dbReference>
<evidence type="ECO:0000256" key="1">
    <source>
        <dbReference type="SAM" id="Phobius"/>
    </source>
</evidence>
<proteinExistence type="predicted"/>
<dbReference type="SUPFAM" id="SSF53098">
    <property type="entry name" value="Ribonuclease H-like"/>
    <property type="match status" value="1"/>
</dbReference>
<dbReference type="Pfam" id="PF05380">
    <property type="entry name" value="Peptidase_A17"/>
    <property type="match status" value="1"/>
</dbReference>
<name>A0ABQ8L7A2_LABRO</name>
<sequence>MTDVFTFHIPKTERPYTRRGVLSVVNILFDLLGFLAPITIQGWLLLREMMVQGSDWDSSLPESFKGRWMDWQNFLHSLADIRVLRTYSSMSLSDAQSVDLCVFSDASVKTISAVAYVRVVARDGLREVGFVLEKLRLAPWPDLTVPRLELCAAVMAVEIAEVITKEIEMELNSVSFYTDSKVVLDYIHNQSRCFYIYVNNRVQRIKQFTKPEQWHCVPSDENPADHGSCSVPASKLLTTTWLTGPPFLHGEPSWAPEEQISFELVHPDDDKEIRPEVNTLYTNVSENNLSSNQWERFSNWKSAVKAVAHLSHIAYCFAHPVEAGEYAGWHIGKNCISVDSLEKAEREVIKSVQQKVYSEEFRCIQANRNISKQSSLIKLNPIIDSDGLLRVGGRIRRAGYEAKEKNPVIIPGDVHISTLLIRHYHERVQHQGRHFTEGAIRASGLWIVGGRRLISKVLSQCVTCRRLRGKVKEQQMSDLPAERLQVDPPFSYVGMDMFGPWEVAARRTRGSHASSKRGASFHCVVQPNNYDPIAAFGACNEMGISVPGKDSVQEFL</sequence>
<evidence type="ECO:0000313" key="3">
    <source>
        <dbReference type="Proteomes" id="UP000830375"/>
    </source>
</evidence>
<keyword evidence="1" id="KW-0472">Membrane</keyword>
<reference evidence="2 3" key="1">
    <citation type="submission" date="2022-01" db="EMBL/GenBank/DDBJ databases">
        <title>A high-quality chromosome-level genome assembly of rohu carp, Labeo rohita.</title>
        <authorList>
            <person name="Arick M.A. II"/>
            <person name="Hsu C.-Y."/>
            <person name="Magbanua Z."/>
            <person name="Pechanova O."/>
            <person name="Grover C."/>
            <person name="Miller E."/>
            <person name="Thrash A."/>
            <person name="Ezzel L."/>
            <person name="Alam S."/>
            <person name="Benzie J."/>
            <person name="Hamilton M."/>
            <person name="Karsi A."/>
            <person name="Lawrence M.L."/>
            <person name="Peterson D.G."/>
        </authorList>
    </citation>
    <scope>NUCLEOTIDE SEQUENCE [LARGE SCALE GENOMIC DNA]</scope>
    <source>
        <strain evidence="3">BAU-BD-2019</strain>
        <tissue evidence="2">Blood</tissue>
    </source>
</reference>
<keyword evidence="1" id="KW-0812">Transmembrane</keyword>
<protein>
    <submittedName>
        <fullName evidence="2">Protein CASC3</fullName>
    </submittedName>
</protein>
<organism evidence="2 3">
    <name type="scientific">Labeo rohita</name>
    <name type="common">Indian major carp</name>
    <name type="synonym">Cyprinus rohita</name>
    <dbReference type="NCBI Taxonomy" id="84645"/>
    <lineage>
        <taxon>Eukaryota</taxon>
        <taxon>Metazoa</taxon>
        <taxon>Chordata</taxon>
        <taxon>Craniata</taxon>
        <taxon>Vertebrata</taxon>
        <taxon>Euteleostomi</taxon>
        <taxon>Actinopterygii</taxon>
        <taxon>Neopterygii</taxon>
        <taxon>Teleostei</taxon>
        <taxon>Ostariophysi</taxon>
        <taxon>Cypriniformes</taxon>
        <taxon>Cyprinidae</taxon>
        <taxon>Labeoninae</taxon>
        <taxon>Labeonini</taxon>
        <taxon>Labeo</taxon>
    </lineage>
</organism>
<accession>A0ABQ8L7A2</accession>
<dbReference type="InterPro" id="IPR012337">
    <property type="entry name" value="RNaseH-like_sf"/>
</dbReference>
<dbReference type="EMBL" id="JACTAM010002127">
    <property type="protein sequence ID" value="KAI2645807.1"/>
    <property type="molecule type" value="Genomic_DNA"/>
</dbReference>
<dbReference type="Proteomes" id="UP000830375">
    <property type="component" value="Unassembled WGS sequence"/>
</dbReference>
<dbReference type="InterPro" id="IPR008042">
    <property type="entry name" value="Retrotrans_Pao"/>
</dbReference>
<dbReference type="PANTHER" id="PTHR47331">
    <property type="entry name" value="PHD-TYPE DOMAIN-CONTAINING PROTEIN"/>
    <property type="match status" value="1"/>
</dbReference>
<comment type="caution">
    <text evidence="2">The sequence shown here is derived from an EMBL/GenBank/DDBJ whole genome shotgun (WGS) entry which is preliminary data.</text>
</comment>
<keyword evidence="1" id="KW-1133">Transmembrane helix</keyword>